<evidence type="ECO:0000313" key="3">
    <source>
        <dbReference type="Proteomes" id="UP000245783"/>
    </source>
</evidence>
<protein>
    <submittedName>
        <fullName evidence="2">Uncharacterized protein</fullName>
    </submittedName>
</protein>
<reference evidence="2 3" key="1">
    <citation type="journal article" date="2018" name="Mol. Biol. Evol.">
        <title>Broad Genomic Sampling Reveals a Smut Pathogenic Ancestry of the Fungal Clade Ustilaginomycotina.</title>
        <authorList>
            <person name="Kijpornyongpan T."/>
            <person name="Mondo S.J."/>
            <person name="Barry K."/>
            <person name="Sandor L."/>
            <person name="Lee J."/>
            <person name="Lipzen A."/>
            <person name="Pangilinan J."/>
            <person name="LaButti K."/>
            <person name="Hainaut M."/>
            <person name="Henrissat B."/>
            <person name="Grigoriev I.V."/>
            <person name="Spatafora J.W."/>
            <person name="Aime M.C."/>
        </authorList>
    </citation>
    <scope>NUCLEOTIDE SEQUENCE [LARGE SCALE GENOMIC DNA]</scope>
    <source>
        <strain evidence="2 3">MCA 4658</strain>
    </source>
</reference>
<keyword evidence="3" id="KW-1185">Reference proteome</keyword>
<dbReference type="Proteomes" id="UP000245783">
    <property type="component" value="Unassembled WGS sequence"/>
</dbReference>
<dbReference type="InParanoid" id="A0A316W6W6"/>
<dbReference type="EMBL" id="KZ819354">
    <property type="protein sequence ID" value="PWN45627.1"/>
    <property type="molecule type" value="Genomic_DNA"/>
</dbReference>
<keyword evidence="1" id="KW-1133">Transmembrane helix</keyword>
<evidence type="ECO:0000256" key="1">
    <source>
        <dbReference type="SAM" id="Phobius"/>
    </source>
</evidence>
<gene>
    <name evidence="2" type="ORF">IE81DRAFT_344525</name>
</gene>
<organism evidence="2 3">
    <name type="scientific">Ceraceosorus guamensis</name>
    <dbReference type="NCBI Taxonomy" id="1522189"/>
    <lineage>
        <taxon>Eukaryota</taxon>
        <taxon>Fungi</taxon>
        <taxon>Dikarya</taxon>
        <taxon>Basidiomycota</taxon>
        <taxon>Ustilaginomycotina</taxon>
        <taxon>Exobasidiomycetes</taxon>
        <taxon>Ceraceosorales</taxon>
        <taxon>Ceraceosoraceae</taxon>
        <taxon>Ceraceosorus</taxon>
    </lineage>
</organism>
<sequence length="140" mass="15688">MSPLDDGHGQEQHGTWFAAERRAMVKSVAFLAAIARWILFPVSLLLVPWIILILGFCSTFYPRIIALVALLVHVFILFDLYEHGYLALEQGMDGAVLAFTIFTYLEAFGFTFAFIFSLLPHKPRATKGTDTPAEHAKKTT</sequence>
<dbReference type="OrthoDB" id="10379050at2759"/>
<keyword evidence="1" id="KW-0472">Membrane</keyword>
<name>A0A316W6W6_9BASI</name>
<feature type="transmembrane region" description="Helical" evidence="1">
    <location>
        <begin position="101"/>
        <end position="119"/>
    </location>
</feature>
<dbReference type="AlphaFoldDB" id="A0A316W6W6"/>
<feature type="transmembrane region" description="Helical" evidence="1">
    <location>
        <begin position="64"/>
        <end position="81"/>
    </location>
</feature>
<proteinExistence type="predicted"/>
<evidence type="ECO:0000313" key="2">
    <source>
        <dbReference type="EMBL" id="PWN45627.1"/>
    </source>
</evidence>
<dbReference type="GeneID" id="37037689"/>
<accession>A0A316W6W6</accession>
<dbReference type="RefSeq" id="XP_025372787.1">
    <property type="nucleotide sequence ID" value="XM_025515819.1"/>
</dbReference>
<keyword evidence="1" id="KW-0812">Transmembrane</keyword>
<feature type="transmembrane region" description="Helical" evidence="1">
    <location>
        <begin position="34"/>
        <end position="57"/>
    </location>
</feature>